<evidence type="ECO:0000256" key="5">
    <source>
        <dbReference type="ARBA" id="ARBA00022845"/>
    </source>
</evidence>
<organism evidence="12 13">
    <name type="scientific">Leptonema illini</name>
    <dbReference type="NCBI Taxonomy" id="183"/>
    <lineage>
        <taxon>Bacteria</taxon>
        <taxon>Pseudomonadati</taxon>
        <taxon>Spirochaetota</taxon>
        <taxon>Spirochaetia</taxon>
        <taxon>Leptospirales</taxon>
        <taxon>Leptospiraceae</taxon>
        <taxon>Leptonema</taxon>
    </lineage>
</organism>
<comment type="subunit">
    <text evidence="10">Part of the 50S ribosomal subunit.</text>
</comment>
<comment type="similarity">
    <text evidence="1 10 11">Belongs to the universal ribosomal protein uL1 family.</text>
</comment>
<evidence type="ECO:0000256" key="4">
    <source>
        <dbReference type="ARBA" id="ARBA00022730"/>
    </source>
</evidence>
<accession>A0A833GYQ3</accession>
<evidence type="ECO:0000256" key="6">
    <source>
        <dbReference type="ARBA" id="ARBA00022884"/>
    </source>
</evidence>
<proteinExistence type="inferred from homology"/>
<evidence type="ECO:0000256" key="10">
    <source>
        <dbReference type="HAMAP-Rule" id="MF_01318"/>
    </source>
</evidence>
<dbReference type="PROSITE" id="PS01199">
    <property type="entry name" value="RIBOSOMAL_L1"/>
    <property type="match status" value="1"/>
</dbReference>
<dbReference type="GO" id="GO:0006417">
    <property type="term" value="P:regulation of translation"/>
    <property type="evidence" value="ECO:0007669"/>
    <property type="project" value="UniProtKB-KW"/>
</dbReference>
<dbReference type="InterPro" id="IPR023673">
    <property type="entry name" value="Ribosomal_uL1_CS"/>
</dbReference>
<dbReference type="GO" id="GO:0000049">
    <property type="term" value="F:tRNA binding"/>
    <property type="evidence" value="ECO:0007669"/>
    <property type="project" value="UniProtKB-KW"/>
</dbReference>
<comment type="function">
    <text evidence="10">Binds directly to 23S rRNA. The L1 stalk is quite mobile in the ribosome, and is involved in E site tRNA release.</text>
</comment>
<dbReference type="AlphaFoldDB" id="A0A833GYQ3"/>
<dbReference type="SUPFAM" id="SSF56808">
    <property type="entry name" value="Ribosomal protein L1"/>
    <property type="match status" value="1"/>
</dbReference>
<dbReference type="NCBIfam" id="TIGR01169">
    <property type="entry name" value="rplA_bact"/>
    <property type="match status" value="1"/>
</dbReference>
<dbReference type="GO" id="GO:0019843">
    <property type="term" value="F:rRNA binding"/>
    <property type="evidence" value="ECO:0007669"/>
    <property type="project" value="UniProtKB-UniRule"/>
</dbReference>
<dbReference type="FunFam" id="3.40.50.790:FF:000001">
    <property type="entry name" value="50S ribosomal protein L1"/>
    <property type="match status" value="1"/>
</dbReference>
<dbReference type="EMBL" id="WBUI01000022">
    <property type="protein sequence ID" value="KAB2930220.1"/>
    <property type="molecule type" value="Genomic_DNA"/>
</dbReference>
<dbReference type="InterPro" id="IPR016095">
    <property type="entry name" value="Ribosomal_uL1_3-a/b-sand"/>
</dbReference>
<dbReference type="RefSeq" id="WP_002775049.1">
    <property type="nucleotide sequence ID" value="NZ_JQDG01000039.1"/>
</dbReference>
<name>A0A833GYQ3_9LEPT</name>
<evidence type="ECO:0000256" key="1">
    <source>
        <dbReference type="ARBA" id="ARBA00010531"/>
    </source>
</evidence>
<dbReference type="InterPro" id="IPR028364">
    <property type="entry name" value="Ribosomal_uL1/biogenesis"/>
</dbReference>
<keyword evidence="2 10" id="KW-0678">Repressor</keyword>
<dbReference type="PANTHER" id="PTHR36427">
    <property type="entry name" value="54S RIBOSOMAL PROTEIN L1, MITOCHONDRIAL"/>
    <property type="match status" value="1"/>
</dbReference>
<dbReference type="GO" id="GO:0015934">
    <property type="term" value="C:large ribosomal subunit"/>
    <property type="evidence" value="ECO:0007669"/>
    <property type="project" value="InterPro"/>
</dbReference>
<reference evidence="12 13" key="1">
    <citation type="submission" date="2019-10" db="EMBL/GenBank/DDBJ databases">
        <title>Extracellular Electron Transfer in a Candidatus Methanoperedens spp. Enrichment Culture.</title>
        <authorList>
            <person name="Berger S."/>
            <person name="Rangel Shaw D."/>
            <person name="Berben T."/>
            <person name="In 'T Zandt M."/>
            <person name="Frank J."/>
            <person name="Reimann J."/>
            <person name="Jetten M.S.M."/>
            <person name="Welte C.U."/>
        </authorList>
    </citation>
    <scope>NUCLEOTIDE SEQUENCE [LARGE SCALE GENOMIC DNA]</scope>
    <source>
        <strain evidence="12">SB12</strain>
    </source>
</reference>
<evidence type="ECO:0000256" key="7">
    <source>
        <dbReference type="ARBA" id="ARBA00022980"/>
    </source>
</evidence>
<keyword evidence="8 10" id="KW-0687">Ribonucleoprotein</keyword>
<keyword evidence="3 10" id="KW-0820">tRNA-binding</keyword>
<keyword evidence="6 10" id="KW-0694">RNA-binding</keyword>
<evidence type="ECO:0000256" key="11">
    <source>
        <dbReference type="RuleBase" id="RU000659"/>
    </source>
</evidence>
<dbReference type="HAMAP" id="MF_01318_B">
    <property type="entry name" value="Ribosomal_uL1_B"/>
    <property type="match status" value="1"/>
</dbReference>
<evidence type="ECO:0000313" key="12">
    <source>
        <dbReference type="EMBL" id="KAB2930220.1"/>
    </source>
</evidence>
<dbReference type="InterPro" id="IPR002143">
    <property type="entry name" value="Ribosomal_uL1"/>
</dbReference>
<gene>
    <name evidence="10" type="primary">rplA</name>
    <name evidence="12" type="ORF">F9K24_17430</name>
</gene>
<dbReference type="OrthoDB" id="9803740at2"/>
<dbReference type="PIRSF" id="PIRSF002155">
    <property type="entry name" value="Ribosomal_L1"/>
    <property type="match status" value="1"/>
</dbReference>
<comment type="caution">
    <text evidence="12">The sequence shown here is derived from an EMBL/GenBank/DDBJ whole genome shotgun (WGS) entry which is preliminary data.</text>
</comment>
<evidence type="ECO:0000313" key="13">
    <source>
        <dbReference type="Proteomes" id="UP000460298"/>
    </source>
</evidence>
<dbReference type="InterPro" id="IPR005878">
    <property type="entry name" value="Ribosom_uL1_bac-type"/>
</dbReference>
<dbReference type="Pfam" id="PF00687">
    <property type="entry name" value="Ribosomal_L1"/>
    <property type="match status" value="1"/>
</dbReference>
<evidence type="ECO:0000256" key="3">
    <source>
        <dbReference type="ARBA" id="ARBA00022555"/>
    </source>
</evidence>
<keyword evidence="7 10" id="KW-0689">Ribosomal protein</keyword>
<protein>
    <recommendedName>
        <fullName evidence="9 10">Large ribosomal subunit protein uL1</fullName>
    </recommendedName>
</protein>
<sequence length="227" mass="24520">MNRGKKWKAAYEKINPGELLSVEEAASKIGELSTTKFDGSVDASLKIGYKSLQNVRGIVRLPHGTGKNIRVCVIAKADKHAAAKEAGAEFVGAEDIIEKIQTEKWTDFDACIATPDMMPKIGKLGQILGRKGLMPKPKAGTVTDDVATAIKNVKAGQVEYKADKTGVVAVPVGRVSFGQEKLAENIRHLYQSIIRDKPSDAKGEYVKTLHISPTMGPALKINARNLI</sequence>
<keyword evidence="4 10" id="KW-0699">rRNA-binding</keyword>
<dbReference type="CDD" id="cd00403">
    <property type="entry name" value="Ribosomal_L1"/>
    <property type="match status" value="1"/>
</dbReference>
<dbReference type="GO" id="GO:0003735">
    <property type="term" value="F:structural constituent of ribosome"/>
    <property type="evidence" value="ECO:0007669"/>
    <property type="project" value="InterPro"/>
</dbReference>
<comment type="function">
    <text evidence="10">Protein L1 is also a translational repressor protein, it controls the translation of the L11 operon by binding to its mRNA.</text>
</comment>
<evidence type="ECO:0000256" key="8">
    <source>
        <dbReference type="ARBA" id="ARBA00023274"/>
    </source>
</evidence>
<keyword evidence="5 10" id="KW-0810">Translation regulation</keyword>
<dbReference type="PANTHER" id="PTHR36427:SF3">
    <property type="entry name" value="LARGE RIBOSOMAL SUBUNIT PROTEIN UL1M"/>
    <property type="match status" value="1"/>
</dbReference>
<dbReference type="GO" id="GO:0006412">
    <property type="term" value="P:translation"/>
    <property type="evidence" value="ECO:0007669"/>
    <property type="project" value="UniProtKB-UniRule"/>
</dbReference>
<dbReference type="InterPro" id="IPR023674">
    <property type="entry name" value="Ribosomal_uL1-like"/>
</dbReference>
<evidence type="ECO:0000256" key="2">
    <source>
        <dbReference type="ARBA" id="ARBA00022491"/>
    </source>
</evidence>
<dbReference type="Proteomes" id="UP000460298">
    <property type="component" value="Unassembled WGS sequence"/>
</dbReference>
<evidence type="ECO:0000256" key="9">
    <source>
        <dbReference type="ARBA" id="ARBA00035241"/>
    </source>
</evidence>
<dbReference type="Gene3D" id="3.40.50.790">
    <property type="match status" value="1"/>
</dbReference>
<dbReference type="Gene3D" id="3.30.190.20">
    <property type="match status" value="1"/>
</dbReference>